<dbReference type="GO" id="GO:0032259">
    <property type="term" value="P:methylation"/>
    <property type="evidence" value="ECO:0007669"/>
    <property type="project" value="UniProtKB-KW"/>
</dbReference>
<proteinExistence type="predicted"/>
<dbReference type="Pfam" id="PF13649">
    <property type="entry name" value="Methyltransf_25"/>
    <property type="match status" value="1"/>
</dbReference>
<dbReference type="OrthoDB" id="3571292at2"/>
<evidence type="ECO:0000313" key="3">
    <source>
        <dbReference type="Proteomes" id="UP000253495"/>
    </source>
</evidence>
<protein>
    <submittedName>
        <fullName evidence="2">Methyltransferase family protein</fullName>
    </submittedName>
</protein>
<dbReference type="Gene3D" id="3.40.50.150">
    <property type="entry name" value="Vaccinia Virus protein VP39"/>
    <property type="match status" value="1"/>
</dbReference>
<dbReference type="NCBIfam" id="NF041255">
    <property type="entry name" value="mycofact_MftM"/>
    <property type="match status" value="1"/>
</dbReference>
<dbReference type="InterPro" id="IPR041698">
    <property type="entry name" value="Methyltransf_25"/>
</dbReference>
<name>A0A368VKY5_9ACTN</name>
<dbReference type="EMBL" id="QPJC01000009">
    <property type="protein sequence ID" value="RCW40974.1"/>
    <property type="molecule type" value="Genomic_DNA"/>
</dbReference>
<evidence type="ECO:0000259" key="1">
    <source>
        <dbReference type="Pfam" id="PF13649"/>
    </source>
</evidence>
<gene>
    <name evidence="2" type="ORF">DFQ14_10951</name>
</gene>
<accession>A0A368VKY5</accession>
<keyword evidence="2" id="KW-0808">Transferase</keyword>
<sequence length="323" mass="35591">MSSALSLSGAAVIDPLAAGETGRYSDSMVTVVHEPRLSDTVDQPPPIVRTPHFCVRRHSHRVWVGHHVRPEKLDNNLAGQIAAELFAPGWLSGAEVFERVFTGIVKSTVDDPVQAWSRFYDNTLTALHRCWEAPHTSVHGSHSIADMLPVYRRVLELVPDGRVLDIGSCFGFLALLLAERRHNPVIATDIASGSMKLLRTVCEQRGISMGSLVCDGARIPLPAQSVDTVTVIHLLEHLSPRHGADVLAEAVRLARRKVVVAVPLEEEPTAAYGHVRTFDLSELTALAREMRIPFHVEEHHGGWLVLDRARAHDRISREVGAHL</sequence>
<organism evidence="2 3">
    <name type="scientific">Halopolyspora algeriensis</name>
    <dbReference type="NCBI Taxonomy" id="1500506"/>
    <lineage>
        <taxon>Bacteria</taxon>
        <taxon>Bacillati</taxon>
        <taxon>Actinomycetota</taxon>
        <taxon>Actinomycetes</taxon>
        <taxon>Actinomycetes incertae sedis</taxon>
        <taxon>Halopolyspora</taxon>
    </lineage>
</organism>
<dbReference type="SUPFAM" id="SSF53335">
    <property type="entry name" value="S-adenosyl-L-methionine-dependent methyltransferases"/>
    <property type="match status" value="1"/>
</dbReference>
<keyword evidence="2" id="KW-0489">Methyltransferase</keyword>
<evidence type="ECO:0000313" key="2">
    <source>
        <dbReference type="EMBL" id="RCW40974.1"/>
    </source>
</evidence>
<keyword evidence="3" id="KW-1185">Reference proteome</keyword>
<dbReference type="InterPro" id="IPR029063">
    <property type="entry name" value="SAM-dependent_MTases_sf"/>
</dbReference>
<comment type="caution">
    <text evidence="2">The sequence shown here is derived from an EMBL/GenBank/DDBJ whole genome shotgun (WGS) entry which is preliminary data.</text>
</comment>
<feature type="domain" description="Methyltransferase" evidence="1">
    <location>
        <begin position="163"/>
        <end position="255"/>
    </location>
</feature>
<dbReference type="Proteomes" id="UP000253495">
    <property type="component" value="Unassembled WGS sequence"/>
</dbReference>
<dbReference type="CDD" id="cd02440">
    <property type="entry name" value="AdoMet_MTases"/>
    <property type="match status" value="1"/>
</dbReference>
<dbReference type="RefSeq" id="WP_114453793.1">
    <property type="nucleotide sequence ID" value="NZ_QPJC01000009.1"/>
</dbReference>
<dbReference type="AlphaFoldDB" id="A0A368VKY5"/>
<dbReference type="GO" id="GO:0008168">
    <property type="term" value="F:methyltransferase activity"/>
    <property type="evidence" value="ECO:0007669"/>
    <property type="project" value="UniProtKB-KW"/>
</dbReference>
<reference evidence="2 3" key="1">
    <citation type="submission" date="2018-07" db="EMBL/GenBank/DDBJ databases">
        <title>Genomic Encyclopedia of Type Strains, Phase III (KMG-III): the genomes of soil and plant-associated and newly described type strains.</title>
        <authorList>
            <person name="Whitman W."/>
        </authorList>
    </citation>
    <scope>NUCLEOTIDE SEQUENCE [LARGE SCALE GENOMIC DNA]</scope>
    <source>
        <strain evidence="2 3">CECT 8575</strain>
    </source>
</reference>